<dbReference type="AlphaFoldDB" id="A0A1H7UQU9"/>
<organism evidence="2 3">
    <name type="scientific">Aquimarina amphilecti</name>
    <dbReference type="NCBI Taxonomy" id="1038014"/>
    <lineage>
        <taxon>Bacteria</taxon>
        <taxon>Pseudomonadati</taxon>
        <taxon>Bacteroidota</taxon>
        <taxon>Flavobacteriia</taxon>
        <taxon>Flavobacteriales</taxon>
        <taxon>Flavobacteriaceae</taxon>
        <taxon>Aquimarina</taxon>
    </lineage>
</organism>
<keyword evidence="1" id="KW-0812">Transmembrane</keyword>
<dbReference type="EMBL" id="FOAB01000007">
    <property type="protein sequence ID" value="SEL99380.1"/>
    <property type="molecule type" value="Genomic_DNA"/>
</dbReference>
<proteinExistence type="predicted"/>
<name>A0A1H7UQU9_AQUAM</name>
<dbReference type="RefSeq" id="WP_091411406.1">
    <property type="nucleotide sequence ID" value="NZ_FOAB01000007.1"/>
</dbReference>
<feature type="transmembrane region" description="Helical" evidence="1">
    <location>
        <begin position="47"/>
        <end position="71"/>
    </location>
</feature>
<evidence type="ECO:0000313" key="3">
    <source>
        <dbReference type="Proteomes" id="UP000198521"/>
    </source>
</evidence>
<keyword evidence="1" id="KW-1133">Transmembrane helix</keyword>
<evidence type="ECO:0000256" key="1">
    <source>
        <dbReference type="SAM" id="Phobius"/>
    </source>
</evidence>
<dbReference type="Proteomes" id="UP000198521">
    <property type="component" value="Unassembled WGS sequence"/>
</dbReference>
<gene>
    <name evidence="2" type="ORF">SAMN04487910_3840</name>
</gene>
<feature type="transmembrane region" description="Helical" evidence="1">
    <location>
        <begin position="117"/>
        <end position="136"/>
    </location>
</feature>
<sequence>MGEYTTEYINEIANHYILISALLGGFSITFIANIIVNKIEKNIQKALLIVATITASSFLISVFALTKILAITSKNYPFEINLVTLLTINKASEISFGIGMICISILISLSGWTKSRAVGIITTIIGLLTFVTAQILSRM</sequence>
<protein>
    <submittedName>
        <fullName evidence="2">Uncharacterized protein</fullName>
    </submittedName>
</protein>
<dbReference type="OrthoDB" id="1163149at2"/>
<evidence type="ECO:0000313" key="2">
    <source>
        <dbReference type="EMBL" id="SEL99380.1"/>
    </source>
</evidence>
<feature type="transmembrane region" description="Helical" evidence="1">
    <location>
        <begin position="12"/>
        <end position="35"/>
    </location>
</feature>
<accession>A0A1H7UQU9</accession>
<reference evidence="2 3" key="1">
    <citation type="submission" date="2016-10" db="EMBL/GenBank/DDBJ databases">
        <authorList>
            <person name="de Groot N.N."/>
        </authorList>
    </citation>
    <scope>NUCLEOTIDE SEQUENCE [LARGE SCALE GENOMIC DNA]</scope>
    <source>
        <strain evidence="2 3">DSM 25232</strain>
    </source>
</reference>
<keyword evidence="3" id="KW-1185">Reference proteome</keyword>
<keyword evidence="1" id="KW-0472">Membrane</keyword>
<feature type="transmembrane region" description="Helical" evidence="1">
    <location>
        <begin position="91"/>
        <end position="110"/>
    </location>
</feature>